<keyword evidence="4" id="KW-0804">Transcription</keyword>
<dbReference type="SUPFAM" id="SSF52172">
    <property type="entry name" value="CheY-like"/>
    <property type="match status" value="1"/>
</dbReference>
<dbReference type="InterPro" id="IPR006447">
    <property type="entry name" value="Myb_dom_plants"/>
</dbReference>
<evidence type="ECO:0000256" key="2">
    <source>
        <dbReference type="ARBA" id="ARBA00023012"/>
    </source>
</evidence>
<feature type="compositionally biased region" description="Basic and acidic residues" evidence="7">
    <location>
        <begin position="141"/>
        <end position="163"/>
    </location>
</feature>
<dbReference type="GO" id="GO:0005634">
    <property type="term" value="C:nucleus"/>
    <property type="evidence" value="ECO:0007669"/>
    <property type="project" value="UniProtKB-SubCell"/>
</dbReference>
<evidence type="ECO:0000256" key="6">
    <source>
        <dbReference type="PROSITE-ProRule" id="PRU00169"/>
    </source>
</evidence>
<evidence type="ECO:0000256" key="3">
    <source>
        <dbReference type="ARBA" id="ARBA00023015"/>
    </source>
</evidence>
<evidence type="ECO:0000313" key="10">
    <source>
        <dbReference type="Proteomes" id="UP000017836"/>
    </source>
</evidence>
<dbReference type="InterPro" id="IPR011006">
    <property type="entry name" value="CheY-like_superfamily"/>
</dbReference>
<evidence type="ECO:0000256" key="1">
    <source>
        <dbReference type="ARBA" id="ARBA00004123"/>
    </source>
</evidence>
<dbReference type="GO" id="GO:0003677">
    <property type="term" value="F:DNA binding"/>
    <property type="evidence" value="ECO:0007669"/>
    <property type="project" value="InterPro"/>
</dbReference>
<dbReference type="SMART" id="SM00448">
    <property type="entry name" value="REC"/>
    <property type="match status" value="1"/>
</dbReference>
<dbReference type="NCBIfam" id="TIGR01557">
    <property type="entry name" value="myb_SHAQKYF"/>
    <property type="match status" value="1"/>
</dbReference>
<dbReference type="Gene3D" id="1.10.10.60">
    <property type="entry name" value="Homeodomain-like"/>
    <property type="match status" value="1"/>
</dbReference>
<feature type="region of interest" description="Disordered" evidence="7">
    <location>
        <begin position="141"/>
        <end position="200"/>
    </location>
</feature>
<dbReference type="eggNOG" id="KOG1601">
    <property type="taxonomic scope" value="Eukaryota"/>
</dbReference>
<keyword evidence="3" id="KW-0805">Transcription regulation</keyword>
<dbReference type="Gene3D" id="3.40.50.2300">
    <property type="match status" value="1"/>
</dbReference>
<dbReference type="CDD" id="cd17584">
    <property type="entry name" value="REC_typeB_ARR-like"/>
    <property type="match status" value="1"/>
</dbReference>
<dbReference type="PROSITE" id="PS50110">
    <property type="entry name" value="RESPONSE_REGULATORY"/>
    <property type="match status" value="1"/>
</dbReference>
<evidence type="ECO:0000256" key="7">
    <source>
        <dbReference type="SAM" id="MobiDB-lite"/>
    </source>
</evidence>
<accession>W1PBK0</accession>
<feature type="compositionally biased region" description="Acidic residues" evidence="7">
    <location>
        <begin position="184"/>
        <end position="195"/>
    </location>
</feature>
<sequence>MLPESGRESGRESDFPAGLRVLAVDDDPTCLKLLEGLLRRCEYKVTITGHAITALKLLREKKGEFDLVISDVHMPDMDGFKLLELVKMEMNLPVIMVSVNGDTNAVMKGINCGARDYLLKPVRFEVLKNIWQHVIRKGKIAHGDSNNHGDDDNRRNCGMDDSKGTSTINEIGSTKKHTDQNEREGDEGDDHDSEDPSALKRPRVIWTSELRQKFEAAVHHLGIEKAVPKKILDLMNVPWLTRENVASHLQKYRLSLKKRGSIQSHLYDMYSPLRGHGSSYFSLDSNGGFGGKRHNGALISFDAQNSLDRFNGCRGFGTDGFNPSRIIQFNCSQDMRSFGSYIRRPQRIPFPINQHDNGFPAIIELNKLQQMQDLPEFGDSNISIGSTVYVQQPLASISNFSGDTFTSNSCCIPDLLTTPFMGNAQQQVEYDGLQGNSDKNIAFYDSCDSMQSGLLLIGSAPSQQSAGASVIGLDSSLIEAGSSMLLSGFRDNDGFLPEESFESHKENSGAIISRSIDSFLPSHESVPPLGQSNLGACRASLDREITLLPNEGVSMFSKPGTGDPVMESNHMDLTNKFAGPSRLQSVLYPSDGGNSSNVLLGMMQPEYSDKIFDDVSYPPGACV</sequence>
<feature type="modified residue" description="4-aspartylphosphate" evidence="6">
    <location>
        <position position="71"/>
    </location>
</feature>
<feature type="domain" description="Response regulatory" evidence="8">
    <location>
        <begin position="20"/>
        <end position="135"/>
    </location>
</feature>
<dbReference type="GO" id="GO:0009736">
    <property type="term" value="P:cytokinin-activated signaling pathway"/>
    <property type="evidence" value="ECO:0007669"/>
    <property type="project" value="InterPro"/>
</dbReference>
<proteinExistence type="predicted"/>
<evidence type="ECO:0000256" key="5">
    <source>
        <dbReference type="ARBA" id="ARBA00023242"/>
    </source>
</evidence>
<dbReference type="HOGENOM" id="CLU_439007_0_0_1"/>
<dbReference type="InterPro" id="IPR045279">
    <property type="entry name" value="ARR-like"/>
</dbReference>
<dbReference type="GO" id="GO:0000160">
    <property type="term" value="P:phosphorelay signal transduction system"/>
    <property type="evidence" value="ECO:0007669"/>
    <property type="project" value="UniProtKB-KW"/>
</dbReference>
<dbReference type="AlphaFoldDB" id="W1PBK0"/>
<organism evidence="9 10">
    <name type="scientific">Amborella trichopoda</name>
    <dbReference type="NCBI Taxonomy" id="13333"/>
    <lineage>
        <taxon>Eukaryota</taxon>
        <taxon>Viridiplantae</taxon>
        <taxon>Streptophyta</taxon>
        <taxon>Embryophyta</taxon>
        <taxon>Tracheophyta</taxon>
        <taxon>Spermatophyta</taxon>
        <taxon>Magnoliopsida</taxon>
        <taxon>Amborellales</taxon>
        <taxon>Amborellaceae</taxon>
        <taxon>Amborella</taxon>
    </lineage>
</organism>
<dbReference type="InterPro" id="IPR001789">
    <property type="entry name" value="Sig_transdc_resp-reg_receiver"/>
</dbReference>
<dbReference type="Proteomes" id="UP000017836">
    <property type="component" value="Unassembled WGS sequence"/>
</dbReference>
<comment type="subcellular location">
    <subcellularLocation>
        <location evidence="1">Nucleus</location>
    </subcellularLocation>
</comment>
<evidence type="ECO:0000313" key="9">
    <source>
        <dbReference type="EMBL" id="ERN07282.1"/>
    </source>
</evidence>
<evidence type="ECO:0000259" key="8">
    <source>
        <dbReference type="PROSITE" id="PS50110"/>
    </source>
</evidence>
<dbReference type="SUPFAM" id="SSF46689">
    <property type="entry name" value="Homeodomain-like"/>
    <property type="match status" value="1"/>
</dbReference>
<dbReference type="EMBL" id="KI393807">
    <property type="protein sequence ID" value="ERN07282.1"/>
    <property type="molecule type" value="Genomic_DNA"/>
</dbReference>
<dbReference type="InterPro" id="IPR009057">
    <property type="entry name" value="Homeodomain-like_sf"/>
</dbReference>
<dbReference type="PANTHER" id="PTHR43874">
    <property type="entry name" value="TWO-COMPONENT RESPONSE REGULATOR"/>
    <property type="match status" value="1"/>
</dbReference>
<dbReference type="Pfam" id="PF00249">
    <property type="entry name" value="Myb_DNA-binding"/>
    <property type="match status" value="1"/>
</dbReference>
<name>W1PBK0_AMBTC</name>
<dbReference type="InterPro" id="IPR001005">
    <property type="entry name" value="SANT/Myb"/>
</dbReference>
<keyword evidence="10" id="KW-1185">Reference proteome</keyword>
<keyword evidence="2" id="KW-0902">Two-component regulatory system</keyword>
<dbReference type="KEGG" id="atr:18435500"/>
<dbReference type="FunFam" id="1.10.10.60:FF:000007">
    <property type="entry name" value="Two-component response regulator"/>
    <property type="match status" value="1"/>
</dbReference>
<dbReference type="OrthoDB" id="60033at2759"/>
<dbReference type="PANTHER" id="PTHR43874:SF7">
    <property type="entry name" value="TWO-COMPONENT RESPONSE REGULATOR ARR10"/>
    <property type="match status" value="1"/>
</dbReference>
<keyword evidence="5" id="KW-0539">Nucleus</keyword>
<evidence type="ECO:0000256" key="4">
    <source>
        <dbReference type="ARBA" id="ARBA00023163"/>
    </source>
</evidence>
<gene>
    <name evidence="9" type="ORF">AMTR_s00019p00208460</name>
</gene>
<dbReference type="Gramene" id="ERN07282">
    <property type="protein sequence ID" value="ERN07282"/>
    <property type="gene ID" value="AMTR_s00019p00208460"/>
</dbReference>
<reference evidence="10" key="1">
    <citation type="journal article" date="2013" name="Science">
        <title>The Amborella genome and the evolution of flowering plants.</title>
        <authorList>
            <consortium name="Amborella Genome Project"/>
        </authorList>
    </citation>
    <scope>NUCLEOTIDE SEQUENCE [LARGE SCALE GENOMIC DNA]</scope>
</reference>
<dbReference type="Pfam" id="PF00072">
    <property type="entry name" value="Response_reg"/>
    <property type="match status" value="1"/>
</dbReference>
<protein>
    <recommendedName>
        <fullName evidence="8">Response regulatory domain-containing protein</fullName>
    </recommendedName>
</protein>
<keyword evidence="6" id="KW-0597">Phosphoprotein</keyword>